<keyword evidence="3" id="KW-0964">Secreted</keyword>
<dbReference type="AlphaFoldDB" id="A0A183UUJ3"/>
<gene>
    <name evidence="6" type="ORF">TCNE_LOCUS12163</name>
</gene>
<reference evidence="8" key="1">
    <citation type="submission" date="2016-06" db="UniProtKB">
        <authorList>
            <consortium name="WormBaseParasite"/>
        </authorList>
    </citation>
    <scope>IDENTIFICATION</scope>
</reference>
<reference evidence="6 7" key="2">
    <citation type="submission" date="2018-11" db="EMBL/GenBank/DDBJ databases">
        <authorList>
            <consortium name="Pathogen Informatics"/>
        </authorList>
    </citation>
    <scope>NUCLEOTIDE SEQUENCE [LARGE SCALE GENOMIC DNA]</scope>
</reference>
<feature type="signal peptide" evidence="5">
    <location>
        <begin position="1"/>
        <end position="16"/>
    </location>
</feature>
<evidence type="ECO:0000313" key="7">
    <source>
        <dbReference type="Proteomes" id="UP000050794"/>
    </source>
</evidence>
<evidence type="ECO:0000256" key="1">
    <source>
        <dbReference type="ARBA" id="ARBA00004613"/>
    </source>
</evidence>
<proteinExistence type="inferred from homology"/>
<keyword evidence="7" id="KW-1185">Reference proteome</keyword>
<accession>A0A183UUJ3</accession>
<protein>
    <submittedName>
        <fullName evidence="8">Transthyretin-like protein 46</fullName>
    </submittedName>
</protein>
<dbReference type="Pfam" id="PF01060">
    <property type="entry name" value="TTR-52"/>
    <property type="match status" value="1"/>
</dbReference>
<name>A0A183UUJ3_TOXCA</name>
<dbReference type="WBParaSite" id="TCNE_0001216301-mRNA-1">
    <property type="protein sequence ID" value="TCNE_0001216301-mRNA-1"/>
    <property type="gene ID" value="TCNE_0001216301"/>
</dbReference>
<dbReference type="PANTHER" id="PTHR21700">
    <property type="entry name" value="TRANSTHYRETIN-LIKE FAMILY PROTEIN-RELATED"/>
    <property type="match status" value="1"/>
</dbReference>
<dbReference type="EMBL" id="UYWY01021140">
    <property type="protein sequence ID" value="VDM43484.1"/>
    <property type="molecule type" value="Genomic_DNA"/>
</dbReference>
<organism evidence="7 8">
    <name type="scientific">Toxocara canis</name>
    <name type="common">Canine roundworm</name>
    <dbReference type="NCBI Taxonomy" id="6265"/>
    <lineage>
        <taxon>Eukaryota</taxon>
        <taxon>Metazoa</taxon>
        <taxon>Ecdysozoa</taxon>
        <taxon>Nematoda</taxon>
        <taxon>Chromadorea</taxon>
        <taxon>Rhabditida</taxon>
        <taxon>Spirurina</taxon>
        <taxon>Ascaridomorpha</taxon>
        <taxon>Ascaridoidea</taxon>
        <taxon>Toxocaridae</taxon>
        <taxon>Toxocara</taxon>
    </lineage>
</organism>
<evidence type="ECO:0000256" key="4">
    <source>
        <dbReference type="ARBA" id="ARBA00022729"/>
    </source>
</evidence>
<evidence type="ECO:0000256" key="3">
    <source>
        <dbReference type="ARBA" id="ARBA00022525"/>
    </source>
</evidence>
<evidence type="ECO:0000256" key="2">
    <source>
        <dbReference type="ARBA" id="ARBA00010112"/>
    </source>
</evidence>
<comment type="subcellular location">
    <subcellularLocation>
        <location evidence="1">Secreted</location>
    </subcellularLocation>
</comment>
<dbReference type="PANTHER" id="PTHR21700:SF48">
    <property type="entry name" value="TRANSTHYRETIN-LIKE FAMILY PROTEIN"/>
    <property type="match status" value="1"/>
</dbReference>
<dbReference type="InterPro" id="IPR038479">
    <property type="entry name" value="Transthyretin-like_sf"/>
</dbReference>
<evidence type="ECO:0000313" key="8">
    <source>
        <dbReference type="WBParaSite" id="TCNE_0001216301-mRNA-1"/>
    </source>
</evidence>
<dbReference type="InterPro" id="IPR001534">
    <property type="entry name" value="Transthyretin-like"/>
</dbReference>
<comment type="similarity">
    <text evidence="2">Belongs to the nematode transthyretin-like family.</text>
</comment>
<evidence type="ECO:0000256" key="5">
    <source>
        <dbReference type="SAM" id="SignalP"/>
    </source>
</evidence>
<dbReference type="GO" id="GO:0009986">
    <property type="term" value="C:cell surface"/>
    <property type="evidence" value="ECO:0007669"/>
    <property type="project" value="InterPro"/>
</dbReference>
<dbReference type="Gene3D" id="2.60.40.3330">
    <property type="match status" value="1"/>
</dbReference>
<dbReference type="GO" id="GO:0005576">
    <property type="term" value="C:extracellular region"/>
    <property type="evidence" value="ECO:0007669"/>
    <property type="project" value="UniProtKB-SubCell"/>
</dbReference>
<evidence type="ECO:0000313" key="6">
    <source>
        <dbReference type="EMBL" id="VDM43484.1"/>
    </source>
</evidence>
<keyword evidence="4 5" id="KW-0732">Signal</keyword>
<feature type="chain" id="PRO_5044553415" evidence="5">
    <location>
        <begin position="17"/>
        <end position="147"/>
    </location>
</feature>
<sequence>MRQLFFLLALVTVAFASEVALRSTSAKGKLLCGNEPIEDAHVRLYRMNSEDKSQILDYKVTSSSGTFQVEGNTQGRPVNETTLTPVVRIYHKCGEDPKNDRGFRRMQFQIPSEYVFDGRLAREAYDAGALNMQLIYPGEKREKHFEQ</sequence>
<dbReference type="Proteomes" id="UP000050794">
    <property type="component" value="Unassembled WGS sequence"/>
</dbReference>